<dbReference type="AlphaFoldDB" id="A0A136J1Y1"/>
<evidence type="ECO:0000259" key="2">
    <source>
        <dbReference type="PROSITE" id="PS50172"/>
    </source>
</evidence>
<feature type="compositionally biased region" description="Low complexity" evidence="1">
    <location>
        <begin position="9"/>
        <end position="20"/>
    </location>
</feature>
<dbReference type="PROSITE" id="PS50172">
    <property type="entry name" value="BRCT"/>
    <property type="match status" value="1"/>
</dbReference>
<dbReference type="OrthoDB" id="427711at2759"/>
<dbReference type="PANTHER" id="PTHR45990:SF1">
    <property type="entry name" value="DNA REPAIR PROTEIN REV1"/>
    <property type="match status" value="1"/>
</dbReference>
<protein>
    <recommendedName>
        <fullName evidence="2">BRCT domain-containing protein</fullName>
    </recommendedName>
</protein>
<evidence type="ECO:0000313" key="4">
    <source>
        <dbReference type="Proteomes" id="UP000070501"/>
    </source>
</evidence>
<name>A0A136J1Y1_9PEZI</name>
<dbReference type="Gene3D" id="3.40.50.10190">
    <property type="entry name" value="BRCT domain"/>
    <property type="match status" value="1"/>
</dbReference>
<dbReference type="SMART" id="SM00292">
    <property type="entry name" value="BRCT"/>
    <property type="match status" value="1"/>
</dbReference>
<sequence length="225" mass="23339">MPVANINRSSAPSSASSYAHAPSLTSALTPVGSRELRHTQATADLRHHPFPGLADSQLSPVTAADRLAAARRLEDEALDTRRTEAGGPLPLFAGVVVYVNGSTHPHVSDHKLKQLLAEHGGRMSMHLGRRKVTHVILGRPSASSLSSGGGNAGGGAGGGLAGGKLQREIQKVGGCAVKYVGVEWVLESIKAGKRLPEARFGNLKVAASRQQSVYGLCSKSASTST</sequence>
<organism evidence="3 4">
    <name type="scientific">Microdochium bolleyi</name>
    <dbReference type="NCBI Taxonomy" id="196109"/>
    <lineage>
        <taxon>Eukaryota</taxon>
        <taxon>Fungi</taxon>
        <taxon>Dikarya</taxon>
        <taxon>Ascomycota</taxon>
        <taxon>Pezizomycotina</taxon>
        <taxon>Sordariomycetes</taxon>
        <taxon>Xylariomycetidae</taxon>
        <taxon>Xylariales</taxon>
        <taxon>Microdochiaceae</taxon>
        <taxon>Microdochium</taxon>
    </lineage>
</organism>
<feature type="domain" description="BRCT" evidence="2">
    <location>
        <begin position="87"/>
        <end position="202"/>
    </location>
</feature>
<feature type="region of interest" description="Disordered" evidence="1">
    <location>
        <begin position="1"/>
        <end position="20"/>
    </location>
</feature>
<dbReference type="Proteomes" id="UP000070501">
    <property type="component" value="Unassembled WGS sequence"/>
</dbReference>
<dbReference type="STRING" id="196109.A0A136J1Y1"/>
<accession>A0A136J1Y1</accession>
<proteinExistence type="predicted"/>
<dbReference type="GO" id="GO:0003887">
    <property type="term" value="F:DNA-directed DNA polymerase activity"/>
    <property type="evidence" value="ECO:0007669"/>
    <property type="project" value="TreeGrafter"/>
</dbReference>
<dbReference type="GO" id="GO:0017125">
    <property type="term" value="F:deoxycytidyl transferase activity"/>
    <property type="evidence" value="ECO:0007669"/>
    <property type="project" value="TreeGrafter"/>
</dbReference>
<reference evidence="4" key="1">
    <citation type="submission" date="2016-02" db="EMBL/GenBank/DDBJ databases">
        <title>Draft genome sequence of Microdochium bolleyi, a fungal endophyte of beachgrass.</title>
        <authorList>
            <consortium name="DOE Joint Genome Institute"/>
            <person name="David A.S."/>
            <person name="May G."/>
            <person name="Haridas S."/>
            <person name="Lim J."/>
            <person name="Wang M."/>
            <person name="Labutti K."/>
            <person name="Lipzen A."/>
            <person name="Barry K."/>
            <person name="Grigoriev I.V."/>
        </authorList>
    </citation>
    <scope>NUCLEOTIDE SEQUENCE [LARGE SCALE GENOMIC DNA]</scope>
    <source>
        <strain evidence="4">J235TASD1</strain>
    </source>
</reference>
<dbReference type="InParanoid" id="A0A136J1Y1"/>
<evidence type="ECO:0000256" key="1">
    <source>
        <dbReference type="SAM" id="MobiDB-lite"/>
    </source>
</evidence>
<keyword evidence="4" id="KW-1185">Reference proteome</keyword>
<dbReference type="GO" id="GO:0005634">
    <property type="term" value="C:nucleus"/>
    <property type="evidence" value="ECO:0007669"/>
    <property type="project" value="TreeGrafter"/>
</dbReference>
<dbReference type="Pfam" id="PF16589">
    <property type="entry name" value="BRCT_2"/>
    <property type="match status" value="1"/>
</dbReference>
<dbReference type="EMBL" id="KQ964251">
    <property type="protein sequence ID" value="KXJ91046.1"/>
    <property type="molecule type" value="Genomic_DNA"/>
</dbReference>
<gene>
    <name evidence="3" type="ORF">Micbo1qcDRAFT_163776</name>
</gene>
<evidence type="ECO:0000313" key="3">
    <source>
        <dbReference type="EMBL" id="KXJ91046.1"/>
    </source>
</evidence>
<dbReference type="GO" id="GO:0070987">
    <property type="term" value="P:error-free translesion synthesis"/>
    <property type="evidence" value="ECO:0007669"/>
    <property type="project" value="TreeGrafter"/>
</dbReference>
<dbReference type="PANTHER" id="PTHR45990">
    <property type="entry name" value="DNA REPAIR PROTEIN REV1"/>
    <property type="match status" value="1"/>
</dbReference>
<dbReference type="SUPFAM" id="SSF52113">
    <property type="entry name" value="BRCT domain"/>
    <property type="match status" value="1"/>
</dbReference>
<dbReference type="InterPro" id="IPR001357">
    <property type="entry name" value="BRCT_dom"/>
</dbReference>
<dbReference type="GO" id="GO:0042276">
    <property type="term" value="P:error-prone translesion synthesis"/>
    <property type="evidence" value="ECO:0007669"/>
    <property type="project" value="TreeGrafter"/>
</dbReference>
<feature type="non-terminal residue" evidence="3">
    <location>
        <position position="225"/>
    </location>
</feature>
<dbReference type="InterPro" id="IPR036420">
    <property type="entry name" value="BRCT_dom_sf"/>
</dbReference>